<dbReference type="Pfam" id="PF01825">
    <property type="entry name" value="GPS"/>
    <property type="match status" value="1"/>
</dbReference>
<feature type="domain" description="GAIN-B" evidence="8">
    <location>
        <begin position="617"/>
        <end position="767"/>
    </location>
</feature>
<feature type="transmembrane region" description="Helical" evidence="6">
    <location>
        <begin position="997"/>
        <end position="1019"/>
    </location>
</feature>
<evidence type="ECO:0000256" key="7">
    <source>
        <dbReference type="SAM" id="SignalP"/>
    </source>
</evidence>
<dbReference type="InterPro" id="IPR000203">
    <property type="entry name" value="GPS"/>
</dbReference>
<feature type="signal peptide" evidence="7">
    <location>
        <begin position="1"/>
        <end position="22"/>
    </location>
</feature>
<proteinExistence type="predicted"/>
<organism evidence="10 11">
    <name type="scientific">Hydra vulgaris</name>
    <name type="common">Hydra</name>
    <name type="synonym">Hydra attenuata</name>
    <dbReference type="NCBI Taxonomy" id="6087"/>
    <lineage>
        <taxon>Eukaryota</taxon>
        <taxon>Metazoa</taxon>
        <taxon>Cnidaria</taxon>
        <taxon>Hydrozoa</taxon>
        <taxon>Hydroidolina</taxon>
        <taxon>Anthoathecata</taxon>
        <taxon>Aplanulata</taxon>
        <taxon>Hydridae</taxon>
        <taxon>Hydra</taxon>
    </lineage>
</organism>
<feature type="transmembrane region" description="Helical" evidence="6">
    <location>
        <begin position="881"/>
        <end position="902"/>
    </location>
</feature>
<evidence type="ECO:0000256" key="2">
    <source>
        <dbReference type="ARBA" id="ARBA00022692"/>
    </source>
</evidence>
<evidence type="ECO:0000313" key="10">
    <source>
        <dbReference type="Proteomes" id="UP001652625"/>
    </source>
</evidence>
<reference evidence="11" key="1">
    <citation type="submission" date="2025-08" db="UniProtKB">
        <authorList>
            <consortium name="RefSeq"/>
        </authorList>
    </citation>
    <scope>IDENTIFICATION</scope>
</reference>
<feature type="transmembrane region" description="Helical" evidence="6">
    <location>
        <begin position="777"/>
        <end position="799"/>
    </location>
</feature>
<evidence type="ECO:0000259" key="9">
    <source>
        <dbReference type="PROSITE" id="PS50261"/>
    </source>
</evidence>
<name>A0ABM4CQS2_HYDVU</name>
<dbReference type="SUPFAM" id="SSF82895">
    <property type="entry name" value="TSP-1 type 1 repeat"/>
    <property type="match status" value="1"/>
</dbReference>
<evidence type="ECO:0000256" key="3">
    <source>
        <dbReference type="ARBA" id="ARBA00022989"/>
    </source>
</evidence>
<dbReference type="PRINTS" id="PR00249">
    <property type="entry name" value="GPCRSECRETIN"/>
</dbReference>
<dbReference type="InterPro" id="IPR046338">
    <property type="entry name" value="GAIN_dom_sf"/>
</dbReference>
<keyword evidence="7" id="KW-0732">Signal</keyword>
<dbReference type="RefSeq" id="XP_065664202.1">
    <property type="nucleotide sequence ID" value="XM_065808130.1"/>
</dbReference>
<dbReference type="PANTHER" id="PTHR47767">
    <property type="entry name" value="ADHESION G PROTEIN-COUPLED RECEPTOR G7"/>
    <property type="match status" value="1"/>
</dbReference>
<feature type="chain" id="PRO_5047001738" evidence="7">
    <location>
        <begin position="23"/>
        <end position="1064"/>
    </location>
</feature>
<keyword evidence="3 6" id="KW-1133">Transmembrane helix</keyword>
<dbReference type="InterPro" id="IPR053066">
    <property type="entry name" value="ADGR_G7"/>
</dbReference>
<dbReference type="Gene3D" id="1.20.1070.10">
    <property type="entry name" value="Rhodopsin 7-helix transmembrane proteins"/>
    <property type="match status" value="1"/>
</dbReference>
<comment type="subcellular location">
    <subcellularLocation>
        <location evidence="1">Membrane</location>
        <topology evidence="1">Multi-pass membrane protein</topology>
    </subcellularLocation>
</comment>
<dbReference type="InterPro" id="IPR000832">
    <property type="entry name" value="GPCR_2_secretin-like"/>
</dbReference>
<dbReference type="InterPro" id="IPR057244">
    <property type="entry name" value="GAIN_B"/>
</dbReference>
<keyword evidence="5" id="KW-1015">Disulfide bond</keyword>
<keyword evidence="4 6" id="KW-0472">Membrane</keyword>
<evidence type="ECO:0000313" key="11">
    <source>
        <dbReference type="RefSeq" id="XP_065664202.1"/>
    </source>
</evidence>
<accession>A0ABM4CQS2</accession>
<dbReference type="PROSITE" id="PS50221">
    <property type="entry name" value="GAIN_B"/>
    <property type="match status" value="1"/>
</dbReference>
<dbReference type="Pfam" id="PF00002">
    <property type="entry name" value="7tm_2"/>
    <property type="match status" value="1"/>
</dbReference>
<dbReference type="PROSITE" id="PS50261">
    <property type="entry name" value="G_PROTEIN_RECEP_F2_4"/>
    <property type="match status" value="1"/>
</dbReference>
<dbReference type="SMART" id="SM00303">
    <property type="entry name" value="GPS"/>
    <property type="match status" value="1"/>
</dbReference>
<feature type="transmembrane region" description="Helical" evidence="6">
    <location>
        <begin position="972"/>
        <end position="991"/>
    </location>
</feature>
<evidence type="ECO:0000256" key="4">
    <source>
        <dbReference type="ARBA" id="ARBA00023136"/>
    </source>
</evidence>
<dbReference type="CDD" id="cd15040">
    <property type="entry name" value="7tmB2_Adhesion"/>
    <property type="match status" value="1"/>
</dbReference>
<dbReference type="Gene3D" id="2.20.100.10">
    <property type="entry name" value="Thrombospondin type-1 (TSP1) repeat"/>
    <property type="match status" value="1"/>
</dbReference>
<dbReference type="SMART" id="SM00209">
    <property type="entry name" value="TSP1"/>
    <property type="match status" value="2"/>
</dbReference>
<evidence type="ECO:0000256" key="6">
    <source>
        <dbReference type="SAM" id="Phobius"/>
    </source>
</evidence>
<keyword evidence="10" id="KW-1185">Reference proteome</keyword>
<dbReference type="GeneID" id="136085999"/>
<dbReference type="SUPFAM" id="SSF81321">
    <property type="entry name" value="Family A G protein-coupled receptor-like"/>
    <property type="match status" value="1"/>
</dbReference>
<dbReference type="PANTHER" id="PTHR47767:SF1">
    <property type="entry name" value="ADHESION G PROTEIN-COUPLED RECEPTOR G7"/>
    <property type="match status" value="1"/>
</dbReference>
<evidence type="ECO:0000256" key="1">
    <source>
        <dbReference type="ARBA" id="ARBA00004141"/>
    </source>
</evidence>
<dbReference type="Proteomes" id="UP001652625">
    <property type="component" value="Chromosome 10"/>
</dbReference>
<dbReference type="PROSITE" id="PS50092">
    <property type="entry name" value="TSP1"/>
    <property type="match status" value="1"/>
</dbReference>
<dbReference type="InterPro" id="IPR036383">
    <property type="entry name" value="TSP1_rpt_sf"/>
</dbReference>
<protein>
    <submittedName>
        <fullName evidence="11">Adhesion G-protein coupled receptor G4-like isoform X1</fullName>
    </submittedName>
</protein>
<gene>
    <name evidence="11" type="primary">LOC136085999</name>
</gene>
<feature type="domain" description="G-protein coupled receptors family 2 profile 2" evidence="9">
    <location>
        <begin position="775"/>
        <end position="1021"/>
    </location>
</feature>
<feature type="transmembrane region" description="Helical" evidence="6">
    <location>
        <begin position="811"/>
        <end position="829"/>
    </location>
</feature>
<dbReference type="InterPro" id="IPR000884">
    <property type="entry name" value="TSP1_rpt"/>
</dbReference>
<feature type="transmembrane region" description="Helical" evidence="6">
    <location>
        <begin position="841"/>
        <end position="860"/>
    </location>
</feature>
<keyword evidence="2 6" id="KW-0812">Transmembrane</keyword>
<feature type="transmembrane region" description="Helical" evidence="6">
    <location>
        <begin position="926"/>
        <end position="951"/>
    </location>
</feature>
<dbReference type="Gene3D" id="2.60.220.50">
    <property type="match status" value="1"/>
</dbReference>
<evidence type="ECO:0000256" key="5">
    <source>
        <dbReference type="ARBA" id="ARBA00023157"/>
    </source>
</evidence>
<dbReference type="InterPro" id="IPR017981">
    <property type="entry name" value="GPCR_2-like_7TM"/>
</dbReference>
<evidence type="ECO:0000259" key="8">
    <source>
        <dbReference type="PROSITE" id="PS50221"/>
    </source>
</evidence>
<sequence>MNYLASFIMISLVQFSIQTINGFVYYTIIHLCDCTVSGCNKNEVCEDSNDVNQQYDCKCNSNSLLENGKCIESLSNWSSWSACSATCQNNGDENGNDDDPVKIRNRTCLRFDGCLNAELTEIMVCDLEDCKDCRITGCEKNKICVNLDETNEEMYYCKCDFNTFWNNGTCINCTINCTGLKKCKYDLNHENECACIPNHILVKEKCTAASSKWASWSSWDFKEKTPNAFRTRNCTLFIDANTNETQNCRLDNSDYLSSWSVWSDCSNGKNRTRSRACADTYFGENCTGAIEEISQSCPGFAFTEIILQLNKTWNNRYMDSTSESYKNLFSWFSGFTKEFEKWFKRFTPYLLCESNLFIEKYFVFGSFNIWYSVEPKNLTRSCKEIESSIASQDKVFDCNISLESIKHSDCCFSKIYDPLDAFIIKYFTGLEYFNLSLAYGYSAINCHYNKSKIYNASCVIMDSDESQYTTETSLNIAMWDYYEIYKCPAENTFSQFLLDLNQTITSKNADIIAANLSTVLNNNTNIKIADFRFITDIITRVIQASTMPLNVTKNIVSVVNTLLNQNTTLINEANMQLKVSKELLSQLDKMAAKQYTNVTISTESLAFSSYLNEKNNSNIYIYSENNNNLSVIISSKDPENGSESYLPYITLPSQLFFNNKKTLVYSFIYKDVDLFLNLENQTGIINSVVLSATLKNVVVNESKNPILIRFSKSSNASGNTSCGFFDTKKETWSTVGCSISKSSLLEVLCECNHLTNFALILNVAQSVETSSNVFLEVITWIGCGLSIAGLFLTIVSYSVFSKLRMKLAPKILVSLCVSLICTLIIFLASETPRKPSLSCKVVASLLQFFVLSTFFWMAVEGLNLYRMFVKVFPGSSSTHKFFLRASALAWGIPLIFTIATAASKPDSLGPSHKNNKNPQVCVVQGYSFYFGILLPICVIMTGNVCVLFFVLRGVSVNSNLHNKVNMKKKARIAFACSTLLGLTWIFAILAVGKATAVFQWLFCIFNSLQGFFVFLFYTVGNKKVKEEWMFFMEKKFVFFKNLSGKSQNTTSKDVSTNTLETKLD</sequence>